<evidence type="ECO:0000256" key="6">
    <source>
        <dbReference type="ARBA" id="ARBA00022692"/>
    </source>
</evidence>
<dbReference type="InterPro" id="IPR025201">
    <property type="entry name" value="KdpD_TM"/>
</dbReference>
<keyword evidence="9" id="KW-0067">ATP-binding</keyword>
<evidence type="ECO:0000256" key="14">
    <source>
        <dbReference type="SAM" id="Phobius"/>
    </source>
</evidence>
<gene>
    <name evidence="16" type="ORF">AVDCRST_MAG74-634</name>
</gene>
<dbReference type="SMART" id="SM00387">
    <property type="entry name" value="HATPase_c"/>
    <property type="match status" value="1"/>
</dbReference>
<dbReference type="PANTHER" id="PTHR43711:SF1">
    <property type="entry name" value="HISTIDINE KINASE 1"/>
    <property type="match status" value="1"/>
</dbReference>
<evidence type="ECO:0000256" key="12">
    <source>
        <dbReference type="ARBA" id="ARBA00023136"/>
    </source>
</evidence>
<evidence type="ECO:0000256" key="4">
    <source>
        <dbReference type="ARBA" id="ARBA00022553"/>
    </source>
</evidence>
<organism evidence="16">
    <name type="scientific">uncultured Pyrinomonadaceae bacterium</name>
    <dbReference type="NCBI Taxonomy" id="2283094"/>
    <lineage>
        <taxon>Bacteria</taxon>
        <taxon>Pseudomonadati</taxon>
        <taxon>Acidobacteriota</taxon>
        <taxon>Blastocatellia</taxon>
        <taxon>Blastocatellales</taxon>
        <taxon>Pyrinomonadaceae</taxon>
        <taxon>environmental samples</taxon>
    </lineage>
</organism>
<evidence type="ECO:0000256" key="10">
    <source>
        <dbReference type="ARBA" id="ARBA00022989"/>
    </source>
</evidence>
<dbReference type="SUPFAM" id="SSF47384">
    <property type="entry name" value="Homodimeric domain of signal transducing histidine kinase"/>
    <property type="match status" value="1"/>
</dbReference>
<evidence type="ECO:0000256" key="5">
    <source>
        <dbReference type="ARBA" id="ARBA00022679"/>
    </source>
</evidence>
<protein>
    <recommendedName>
        <fullName evidence="3">histidine kinase</fullName>
        <ecNumber evidence="3">2.7.13.3</ecNumber>
    </recommendedName>
</protein>
<name>A0A6J4NH90_9BACT</name>
<keyword evidence="6 14" id="KW-0812">Transmembrane</keyword>
<comment type="subcellular location">
    <subcellularLocation>
        <location evidence="2">Membrane</location>
        <topology evidence="2">Multi-pass membrane protein</topology>
    </subcellularLocation>
</comment>
<sequence length="395" mass="43585">MAESVGEIVRRYSIAVSSVAAVFGLTMLLTNFIQADVSALYLVAVMFAAWRGGLGAGLAATVISVAVTTFFFLPPIYSFLLKAEGIVELIVFALAAILTSSLSAAREQALALERAARRDAESANRVKDEFIAAVSHELRTPLTTIKTLTRLLLRKNPPEEERREYLEDIASECERQIDFVHNLLDLSRIQAGGVQISLSRVNVETVLRACENIERVAAAERNHELTLDFALELPAICADQDALRRALCAITENAVKYTPEGGRIQMRAHRDHDPDYVVIKIADNGRGIHAEDVPHLFERFYRGRATNQMTSRADSQDVSGIGLGLHLARELIEGMNGTISVESRLGVGSIFTVRLSVWREKENTAETALNNVTDNLFGNHEKPEETKDGSKITRR</sequence>
<keyword evidence="11" id="KW-0902">Two-component regulatory system</keyword>
<evidence type="ECO:0000256" key="1">
    <source>
        <dbReference type="ARBA" id="ARBA00000085"/>
    </source>
</evidence>
<evidence type="ECO:0000313" key="16">
    <source>
        <dbReference type="EMBL" id="CAA9385016.1"/>
    </source>
</evidence>
<dbReference type="Gene3D" id="1.20.120.620">
    <property type="entry name" value="Backbone structure of the membrane domain of e. Coli histidine kinase receptor kdpd"/>
    <property type="match status" value="1"/>
</dbReference>
<dbReference type="FunFam" id="1.10.287.130:FF:000001">
    <property type="entry name" value="Two-component sensor histidine kinase"/>
    <property type="match status" value="1"/>
</dbReference>
<accession>A0A6J4NH90</accession>
<dbReference type="InterPro" id="IPR003594">
    <property type="entry name" value="HATPase_dom"/>
</dbReference>
<feature type="domain" description="Histidine kinase" evidence="15">
    <location>
        <begin position="133"/>
        <end position="359"/>
    </location>
</feature>
<dbReference type="InterPro" id="IPR036890">
    <property type="entry name" value="HATPase_C_sf"/>
</dbReference>
<evidence type="ECO:0000256" key="9">
    <source>
        <dbReference type="ARBA" id="ARBA00022840"/>
    </source>
</evidence>
<dbReference type="GO" id="GO:0000155">
    <property type="term" value="F:phosphorelay sensor kinase activity"/>
    <property type="evidence" value="ECO:0007669"/>
    <property type="project" value="InterPro"/>
</dbReference>
<dbReference type="InterPro" id="IPR005467">
    <property type="entry name" value="His_kinase_dom"/>
</dbReference>
<dbReference type="Pfam" id="PF02518">
    <property type="entry name" value="HATPase_c"/>
    <property type="match status" value="1"/>
</dbReference>
<feature type="transmembrane region" description="Helical" evidence="14">
    <location>
        <begin position="12"/>
        <end position="33"/>
    </location>
</feature>
<dbReference type="InterPro" id="IPR003661">
    <property type="entry name" value="HisK_dim/P_dom"/>
</dbReference>
<dbReference type="InterPro" id="IPR036097">
    <property type="entry name" value="HisK_dim/P_sf"/>
</dbReference>
<dbReference type="GO" id="GO:0005524">
    <property type="term" value="F:ATP binding"/>
    <property type="evidence" value="ECO:0007669"/>
    <property type="project" value="UniProtKB-KW"/>
</dbReference>
<keyword evidence="10 14" id="KW-1133">Transmembrane helix</keyword>
<feature type="compositionally biased region" description="Basic and acidic residues" evidence="13">
    <location>
        <begin position="379"/>
        <end position="395"/>
    </location>
</feature>
<feature type="transmembrane region" description="Helical" evidence="14">
    <location>
        <begin position="53"/>
        <end position="73"/>
    </location>
</feature>
<evidence type="ECO:0000256" key="8">
    <source>
        <dbReference type="ARBA" id="ARBA00022777"/>
    </source>
</evidence>
<dbReference type="PANTHER" id="PTHR43711">
    <property type="entry name" value="TWO-COMPONENT HISTIDINE KINASE"/>
    <property type="match status" value="1"/>
</dbReference>
<feature type="region of interest" description="Disordered" evidence="13">
    <location>
        <begin position="374"/>
        <end position="395"/>
    </location>
</feature>
<comment type="catalytic activity">
    <reaction evidence="1">
        <text>ATP + protein L-histidine = ADP + protein N-phospho-L-histidine.</text>
        <dbReference type="EC" id="2.7.13.3"/>
    </reaction>
</comment>
<evidence type="ECO:0000256" key="3">
    <source>
        <dbReference type="ARBA" id="ARBA00012438"/>
    </source>
</evidence>
<dbReference type="Pfam" id="PF00512">
    <property type="entry name" value="HisKA"/>
    <property type="match status" value="1"/>
</dbReference>
<evidence type="ECO:0000256" key="2">
    <source>
        <dbReference type="ARBA" id="ARBA00004141"/>
    </source>
</evidence>
<dbReference type="Pfam" id="PF13493">
    <property type="entry name" value="DUF4118"/>
    <property type="match status" value="1"/>
</dbReference>
<reference evidence="16" key="1">
    <citation type="submission" date="2020-02" db="EMBL/GenBank/DDBJ databases">
        <authorList>
            <person name="Meier V. D."/>
        </authorList>
    </citation>
    <scope>NUCLEOTIDE SEQUENCE</scope>
    <source>
        <strain evidence="16">AVDCRST_MAG74</strain>
    </source>
</reference>
<dbReference type="GO" id="GO:0016020">
    <property type="term" value="C:membrane"/>
    <property type="evidence" value="ECO:0007669"/>
    <property type="project" value="UniProtKB-SubCell"/>
</dbReference>
<dbReference type="Gene3D" id="1.10.287.130">
    <property type="match status" value="1"/>
</dbReference>
<dbReference type="PROSITE" id="PS50109">
    <property type="entry name" value="HIS_KIN"/>
    <property type="match status" value="1"/>
</dbReference>
<feature type="transmembrane region" description="Helical" evidence="14">
    <location>
        <begin position="85"/>
        <end position="105"/>
    </location>
</feature>
<dbReference type="CDD" id="cd00075">
    <property type="entry name" value="HATPase"/>
    <property type="match status" value="1"/>
</dbReference>
<dbReference type="Gene3D" id="3.30.565.10">
    <property type="entry name" value="Histidine kinase-like ATPase, C-terminal domain"/>
    <property type="match status" value="1"/>
</dbReference>
<dbReference type="EC" id="2.7.13.3" evidence="3"/>
<evidence type="ECO:0000256" key="7">
    <source>
        <dbReference type="ARBA" id="ARBA00022741"/>
    </source>
</evidence>
<dbReference type="CDD" id="cd00082">
    <property type="entry name" value="HisKA"/>
    <property type="match status" value="1"/>
</dbReference>
<dbReference type="InterPro" id="IPR050736">
    <property type="entry name" value="Sensor_HK_Regulatory"/>
</dbReference>
<dbReference type="InterPro" id="IPR004358">
    <property type="entry name" value="Sig_transdc_His_kin-like_C"/>
</dbReference>
<evidence type="ECO:0000259" key="15">
    <source>
        <dbReference type="PROSITE" id="PS50109"/>
    </source>
</evidence>
<dbReference type="InterPro" id="IPR038318">
    <property type="entry name" value="KdpD_sf"/>
</dbReference>
<keyword evidence="7" id="KW-0547">Nucleotide-binding</keyword>
<dbReference type="SUPFAM" id="SSF55874">
    <property type="entry name" value="ATPase domain of HSP90 chaperone/DNA topoisomerase II/histidine kinase"/>
    <property type="match status" value="1"/>
</dbReference>
<evidence type="ECO:0000256" key="13">
    <source>
        <dbReference type="SAM" id="MobiDB-lite"/>
    </source>
</evidence>
<proteinExistence type="predicted"/>
<keyword evidence="4" id="KW-0597">Phosphoprotein</keyword>
<dbReference type="SMART" id="SM00388">
    <property type="entry name" value="HisKA"/>
    <property type="match status" value="1"/>
</dbReference>
<evidence type="ECO:0000256" key="11">
    <source>
        <dbReference type="ARBA" id="ARBA00023012"/>
    </source>
</evidence>
<dbReference type="EMBL" id="CADCUR010000047">
    <property type="protein sequence ID" value="CAA9385016.1"/>
    <property type="molecule type" value="Genomic_DNA"/>
</dbReference>
<keyword evidence="12 14" id="KW-0472">Membrane</keyword>
<dbReference type="AlphaFoldDB" id="A0A6J4NH90"/>
<keyword evidence="5" id="KW-0808">Transferase</keyword>
<dbReference type="PRINTS" id="PR00344">
    <property type="entry name" value="BCTRLSENSOR"/>
</dbReference>
<keyword evidence="8" id="KW-0418">Kinase</keyword>